<dbReference type="SMART" id="SM01043">
    <property type="entry name" value="BTAD"/>
    <property type="match status" value="1"/>
</dbReference>
<dbReference type="EMBL" id="JYJG01000009">
    <property type="protein sequence ID" value="KJK52696.1"/>
    <property type="molecule type" value="Genomic_DNA"/>
</dbReference>
<dbReference type="SUPFAM" id="SSF48452">
    <property type="entry name" value="TPR-like"/>
    <property type="match status" value="1"/>
</dbReference>
<proteinExistence type="inferred from homology"/>
<dbReference type="AlphaFoldDB" id="A0A0F0HCW0"/>
<organism evidence="7 8">
    <name type="scientific">Lentzea aerocolonigenes</name>
    <name type="common">Lechevalieria aerocolonigenes</name>
    <name type="synonym">Saccharothrix aerocolonigenes</name>
    <dbReference type="NCBI Taxonomy" id="68170"/>
    <lineage>
        <taxon>Bacteria</taxon>
        <taxon>Bacillati</taxon>
        <taxon>Actinomycetota</taxon>
        <taxon>Actinomycetes</taxon>
        <taxon>Pseudonocardiales</taxon>
        <taxon>Pseudonocardiaceae</taxon>
        <taxon>Lentzea</taxon>
    </lineage>
</organism>
<accession>A0A0F0HCW0</accession>
<protein>
    <recommendedName>
        <fullName evidence="9">OmpR/PhoB-type domain-containing protein</fullName>
    </recommendedName>
</protein>
<comment type="similarity">
    <text evidence="1">Belongs to the AfsR/DnrI/RedD regulatory family.</text>
</comment>
<keyword evidence="3" id="KW-0238">DNA-binding</keyword>
<dbReference type="InterPro" id="IPR016032">
    <property type="entry name" value="Sig_transdc_resp-reg_C-effctor"/>
</dbReference>
<dbReference type="RefSeq" id="WP_045309838.1">
    <property type="nucleotide sequence ID" value="NZ_JYJG01000009.1"/>
</dbReference>
<evidence type="ECO:0000313" key="8">
    <source>
        <dbReference type="Proteomes" id="UP000033393"/>
    </source>
</evidence>
<dbReference type="SMART" id="SM00862">
    <property type="entry name" value="Trans_reg_C"/>
    <property type="match status" value="1"/>
</dbReference>
<keyword evidence="4" id="KW-0804">Transcription</keyword>
<evidence type="ECO:0000259" key="6">
    <source>
        <dbReference type="SMART" id="SM01043"/>
    </source>
</evidence>
<dbReference type="InterPro" id="IPR005158">
    <property type="entry name" value="BTAD"/>
</dbReference>
<evidence type="ECO:0000256" key="4">
    <source>
        <dbReference type="ARBA" id="ARBA00023163"/>
    </source>
</evidence>
<keyword evidence="8" id="KW-1185">Reference proteome</keyword>
<keyword evidence="2" id="KW-0805">Transcription regulation</keyword>
<dbReference type="Pfam" id="PF00486">
    <property type="entry name" value="Trans_reg_C"/>
    <property type="match status" value="1"/>
</dbReference>
<dbReference type="InterPro" id="IPR051677">
    <property type="entry name" value="AfsR-DnrI-RedD_regulator"/>
</dbReference>
<dbReference type="Gene3D" id="1.25.40.10">
    <property type="entry name" value="Tetratricopeptide repeat domain"/>
    <property type="match status" value="1"/>
</dbReference>
<dbReference type="PATRIC" id="fig|68170.10.peg.3833"/>
<evidence type="ECO:0000256" key="2">
    <source>
        <dbReference type="ARBA" id="ARBA00023015"/>
    </source>
</evidence>
<dbReference type="InterPro" id="IPR001867">
    <property type="entry name" value="OmpR/PhoB-type_DNA-bd"/>
</dbReference>
<dbReference type="InterPro" id="IPR011990">
    <property type="entry name" value="TPR-like_helical_dom_sf"/>
</dbReference>
<evidence type="ECO:0000256" key="3">
    <source>
        <dbReference type="ARBA" id="ARBA00023125"/>
    </source>
</evidence>
<feature type="domain" description="Bacterial transcriptional activator" evidence="6">
    <location>
        <begin position="99"/>
        <end position="227"/>
    </location>
</feature>
<feature type="domain" description="OmpR/PhoB-type" evidence="5">
    <location>
        <begin position="17"/>
        <end position="92"/>
    </location>
</feature>
<sequence>MAVEYRVLGPLEVLIDGAVVPVPAGRCRVLLATLLLRPNQFVSVDELVDRLWEGEPPSSDRAHKTLQMVVVRLRQALGEASCVQTARGGYRTELDPSTIDLTRFRALVAAGDFAAAVGLWRGPMLSDVQSDSLHQRDVAPVTEEWLRAMERRIGADLEAGRAADLVAELRGLVVSHPLREAFWAQLMLALAQSGQQAQALAAYQEVRSLLAESRPMRLISNTAARCRRRRCRCLGRVRKSSPSWRRCTTGFAPNTTCCEQ</sequence>
<dbReference type="GO" id="GO:0006355">
    <property type="term" value="P:regulation of DNA-templated transcription"/>
    <property type="evidence" value="ECO:0007669"/>
    <property type="project" value="InterPro"/>
</dbReference>
<gene>
    <name evidence="7" type="ORF">UK23_03285</name>
</gene>
<dbReference type="PANTHER" id="PTHR35807">
    <property type="entry name" value="TRANSCRIPTIONAL REGULATOR REDD-RELATED"/>
    <property type="match status" value="1"/>
</dbReference>
<evidence type="ECO:0000313" key="7">
    <source>
        <dbReference type="EMBL" id="KJK52696.1"/>
    </source>
</evidence>
<dbReference type="GO" id="GO:0000160">
    <property type="term" value="P:phosphorelay signal transduction system"/>
    <property type="evidence" value="ECO:0007669"/>
    <property type="project" value="InterPro"/>
</dbReference>
<dbReference type="Proteomes" id="UP000033393">
    <property type="component" value="Unassembled WGS sequence"/>
</dbReference>
<evidence type="ECO:0000256" key="1">
    <source>
        <dbReference type="ARBA" id="ARBA00005820"/>
    </source>
</evidence>
<dbReference type="Pfam" id="PF03704">
    <property type="entry name" value="BTAD"/>
    <property type="match status" value="1"/>
</dbReference>
<evidence type="ECO:0008006" key="9">
    <source>
        <dbReference type="Google" id="ProtNLM"/>
    </source>
</evidence>
<dbReference type="CDD" id="cd15831">
    <property type="entry name" value="BTAD"/>
    <property type="match status" value="1"/>
</dbReference>
<dbReference type="GO" id="GO:0003677">
    <property type="term" value="F:DNA binding"/>
    <property type="evidence" value="ECO:0007669"/>
    <property type="project" value="UniProtKB-KW"/>
</dbReference>
<reference evidence="7 8" key="1">
    <citation type="submission" date="2015-02" db="EMBL/GenBank/DDBJ databases">
        <authorList>
            <person name="Ju K.-S."/>
            <person name="Doroghazi J.R."/>
            <person name="Metcalf W."/>
        </authorList>
    </citation>
    <scope>NUCLEOTIDE SEQUENCE [LARGE SCALE GENOMIC DNA]</scope>
    <source>
        <strain evidence="7 8">NRRL B-16140</strain>
    </source>
</reference>
<name>A0A0F0HCW0_LENAE</name>
<evidence type="ECO:0000259" key="5">
    <source>
        <dbReference type="SMART" id="SM00862"/>
    </source>
</evidence>
<dbReference type="PANTHER" id="PTHR35807:SF1">
    <property type="entry name" value="TRANSCRIPTIONAL REGULATOR REDD"/>
    <property type="match status" value="1"/>
</dbReference>
<comment type="caution">
    <text evidence="7">The sequence shown here is derived from an EMBL/GenBank/DDBJ whole genome shotgun (WGS) entry which is preliminary data.</text>
</comment>
<dbReference type="InterPro" id="IPR036388">
    <property type="entry name" value="WH-like_DNA-bd_sf"/>
</dbReference>
<dbReference type="Gene3D" id="1.10.10.10">
    <property type="entry name" value="Winged helix-like DNA-binding domain superfamily/Winged helix DNA-binding domain"/>
    <property type="match status" value="1"/>
</dbReference>
<dbReference type="SUPFAM" id="SSF46894">
    <property type="entry name" value="C-terminal effector domain of the bipartite response regulators"/>
    <property type="match status" value="1"/>
</dbReference>